<dbReference type="RefSeq" id="WP_018247998.1">
    <property type="nucleotide sequence ID" value="NZ_SOEG01000006.1"/>
</dbReference>
<organism evidence="2 3">
    <name type="scientific">Orenia marismortui</name>
    <dbReference type="NCBI Taxonomy" id="46469"/>
    <lineage>
        <taxon>Bacteria</taxon>
        <taxon>Bacillati</taxon>
        <taxon>Bacillota</taxon>
        <taxon>Clostridia</taxon>
        <taxon>Halanaerobiales</taxon>
        <taxon>Halobacteroidaceae</taxon>
        <taxon>Orenia</taxon>
    </lineage>
</organism>
<evidence type="ECO:0000313" key="2">
    <source>
        <dbReference type="EMBL" id="TDX52463.1"/>
    </source>
</evidence>
<protein>
    <submittedName>
        <fullName evidence="2">XapX domain-containing protein</fullName>
    </submittedName>
</protein>
<keyword evidence="3" id="KW-1185">Reference proteome</keyword>
<name>A0A4R8H270_9FIRM</name>
<feature type="transmembrane region" description="Helical" evidence="1">
    <location>
        <begin position="29"/>
        <end position="47"/>
    </location>
</feature>
<evidence type="ECO:0000256" key="1">
    <source>
        <dbReference type="SAM" id="Phobius"/>
    </source>
</evidence>
<accession>A0A4R8H270</accession>
<evidence type="ECO:0000313" key="3">
    <source>
        <dbReference type="Proteomes" id="UP000295832"/>
    </source>
</evidence>
<keyword evidence="1" id="KW-0472">Membrane</keyword>
<reference evidence="2 3" key="1">
    <citation type="submission" date="2019-03" db="EMBL/GenBank/DDBJ databases">
        <title>Subsurface microbial communities from deep shales in Ohio and West Virginia, USA.</title>
        <authorList>
            <person name="Wrighton K."/>
        </authorList>
    </citation>
    <scope>NUCLEOTIDE SEQUENCE [LARGE SCALE GENOMIC DNA]</scope>
    <source>
        <strain evidence="2 3">MSL 6dP</strain>
    </source>
</reference>
<dbReference type="AlphaFoldDB" id="A0A4R8H270"/>
<keyword evidence="1" id="KW-1133">Transmembrane helix</keyword>
<proteinExistence type="predicted"/>
<dbReference type="InterPro" id="IPR020017">
    <property type="entry name" value="XapX_domain"/>
</dbReference>
<gene>
    <name evidence="2" type="ORF">C7959_10626</name>
</gene>
<dbReference type="EMBL" id="SOEG01000006">
    <property type="protein sequence ID" value="TDX52463.1"/>
    <property type="molecule type" value="Genomic_DNA"/>
</dbReference>
<dbReference type="Proteomes" id="UP000295832">
    <property type="component" value="Unassembled WGS sequence"/>
</dbReference>
<dbReference type="STRING" id="926561.GCA_000379025_00793"/>
<keyword evidence="1" id="KW-0812">Transmembrane</keyword>
<sequence length="51" mass="5297">MIQVLTATLSGFIVGALFSFLNLPAPAPPNLAGVMGVFGVYLGLVFMKSIL</sequence>
<dbReference type="NCBIfam" id="TIGR03510">
    <property type="entry name" value="XapX"/>
    <property type="match status" value="1"/>
</dbReference>
<comment type="caution">
    <text evidence="2">The sequence shown here is derived from an EMBL/GenBank/DDBJ whole genome shotgun (WGS) entry which is preliminary data.</text>
</comment>